<feature type="domain" description="DNA polymerase III delta N-terminal" evidence="9">
    <location>
        <begin position="18"/>
        <end position="142"/>
    </location>
</feature>
<evidence type="ECO:0000256" key="6">
    <source>
        <dbReference type="ARBA" id="ARBA00022932"/>
    </source>
</evidence>
<gene>
    <name evidence="11" type="ORF">EV207_101305</name>
</gene>
<dbReference type="OrthoDB" id="9775929at2"/>
<keyword evidence="3" id="KW-0808">Transferase</keyword>
<dbReference type="Gene3D" id="1.10.8.60">
    <property type="match status" value="1"/>
</dbReference>
<dbReference type="EMBL" id="SLXK01000001">
    <property type="protein sequence ID" value="TCP32326.1"/>
    <property type="molecule type" value="Genomic_DNA"/>
</dbReference>
<protein>
    <recommendedName>
        <fullName evidence="2">DNA polymerase III subunit delta</fullName>
        <ecNumber evidence="1">2.7.7.7</ecNumber>
    </recommendedName>
</protein>
<evidence type="ECO:0000256" key="2">
    <source>
        <dbReference type="ARBA" id="ARBA00017703"/>
    </source>
</evidence>
<evidence type="ECO:0000256" key="3">
    <source>
        <dbReference type="ARBA" id="ARBA00022679"/>
    </source>
</evidence>
<dbReference type="InterPro" id="IPR005790">
    <property type="entry name" value="DNA_polIII_delta"/>
</dbReference>
<dbReference type="Pfam" id="PF06144">
    <property type="entry name" value="DNA_pol3_delta"/>
    <property type="match status" value="1"/>
</dbReference>
<dbReference type="InterPro" id="IPR027417">
    <property type="entry name" value="P-loop_NTPase"/>
</dbReference>
<dbReference type="SUPFAM" id="SSF48019">
    <property type="entry name" value="post-AAA+ oligomerization domain-like"/>
    <property type="match status" value="1"/>
</dbReference>
<dbReference type="SUPFAM" id="SSF52540">
    <property type="entry name" value="P-loop containing nucleoside triphosphate hydrolases"/>
    <property type="match status" value="1"/>
</dbReference>
<dbReference type="InterPro" id="IPR010372">
    <property type="entry name" value="DNA_pol3_delta_N"/>
</dbReference>
<dbReference type="GO" id="GO:0003677">
    <property type="term" value="F:DNA binding"/>
    <property type="evidence" value="ECO:0007669"/>
    <property type="project" value="InterPro"/>
</dbReference>
<feature type="domain" description="DNA polymerase III delta subunit-like C-terminal" evidence="10">
    <location>
        <begin position="216"/>
        <end position="335"/>
    </location>
</feature>
<dbReference type="Gene3D" id="1.20.272.10">
    <property type="match status" value="1"/>
</dbReference>
<dbReference type="PANTHER" id="PTHR34388:SF1">
    <property type="entry name" value="DNA POLYMERASE III SUBUNIT DELTA"/>
    <property type="match status" value="1"/>
</dbReference>
<keyword evidence="4" id="KW-0548">Nucleotidyltransferase</keyword>
<keyword evidence="5" id="KW-0235">DNA replication</keyword>
<sequence>MALTQKDLTVKKPLAPVYLLFGKQSYLIQFMKESIVNEALNKDEKDFNLSVYDMTESPVEAAVEDAETLPFIGEKRVVIIENPHFLSASKVKSKVDHDLKRLEQYINEPSPDSIFIILAMYDKLDQRKKIVKLARKQGITFELSQLTNDLLFNILETAAKKYNALYTRDGHDQLLAMVGPNLMQLVSEVEKFALYCGDERPIDKSVVIELGARSLENNIFNLVDMVMKKQPVDAYKLLADLIKQKEEPIKLLAIITRQLRIVYQVGLYQQEGYTQKNMAAKLGIHPYAVKLAAGQTKLYHLETLKRALAICAETDYKMKTGAVEKKLALEMLIHKLAK</sequence>
<dbReference type="InterPro" id="IPR048466">
    <property type="entry name" value="DNA_pol3_delta-like_C"/>
</dbReference>
<evidence type="ECO:0000259" key="10">
    <source>
        <dbReference type="Pfam" id="PF21694"/>
    </source>
</evidence>
<evidence type="ECO:0000256" key="4">
    <source>
        <dbReference type="ARBA" id="ARBA00022695"/>
    </source>
</evidence>
<dbReference type="AlphaFoldDB" id="A0A4V2SNT7"/>
<evidence type="ECO:0000256" key="8">
    <source>
        <dbReference type="ARBA" id="ARBA00049244"/>
    </source>
</evidence>
<dbReference type="Gene3D" id="3.40.50.300">
    <property type="entry name" value="P-loop containing nucleotide triphosphate hydrolases"/>
    <property type="match status" value="1"/>
</dbReference>
<comment type="catalytic activity">
    <reaction evidence="8">
        <text>DNA(n) + a 2'-deoxyribonucleoside 5'-triphosphate = DNA(n+1) + diphosphate</text>
        <dbReference type="Rhea" id="RHEA:22508"/>
        <dbReference type="Rhea" id="RHEA-COMP:17339"/>
        <dbReference type="Rhea" id="RHEA-COMP:17340"/>
        <dbReference type="ChEBI" id="CHEBI:33019"/>
        <dbReference type="ChEBI" id="CHEBI:61560"/>
        <dbReference type="ChEBI" id="CHEBI:173112"/>
        <dbReference type="EC" id="2.7.7.7"/>
    </reaction>
</comment>
<dbReference type="Proteomes" id="UP000295416">
    <property type="component" value="Unassembled WGS sequence"/>
</dbReference>
<keyword evidence="12" id="KW-1185">Reference proteome</keyword>
<comment type="caution">
    <text evidence="11">The sequence shown here is derived from an EMBL/GenBank/DDBJ whole genome shotgun (WGS) entry which is preliminary data.</text>
</comment>
<reference evidence="11 12" key="1">
    <citation type="submission" date="2019-03" db="EMBL/GenBank/DDBJ databases">
        <title>Genomic Encyclopedia of Type Strains, Phase IV (KMG-IV): sequencing the most valuable type-strain genomes for metagenomic binning, comparative biology and taxonomic classification.</title>
        <authorList>
            <person name="Goeker M."/>
        </authorList>
    </citation>
    <scope>NUCLEOTIDE SEQUENCE [LARGE SCALE GENOMIC DNA]</scope>
    <source>
        <strain evidence="11 12">DSM 19377</strain>
    </source>
</reference>
<comment type="similarity">
    <text evidence="7">Belongs to the DNA polymerase HolA subunit family.</text>
</comment>
<name>A0A4V2SNT7_9BACL</name>
<dbReference type="GO" id="GO:0009360">
    <property type="term" value="C:DNA polymerase III complex"/>
    <property type="evidence" value="ECO:0007669"/>
    <property type="project" value="InterPro"/>
</dbReference>
<dbReference type="PANTHER" id="PTHR34388">
    <property type="entry name" value="DNA POLYMERASE III SUBUNIT DELTA"/>
    <property type="match status" value="1"/>
</dbReference>
<organism evidence="11 12">
    <name type="scientific">Scopulibacillus darangshiensis</name>
    <dbReference type="NCBI Taxonomy" id="442528"/>
    <lineage>
        <taxon>Bacteria</taxon>
        <taxon>Bacillati</taxon>
        <taxon>Bacillota</taxon>
        <taxon>Bacilli</taxon>
        <taxon>Bacillales</taxon>
        <taxon>Sporolactobacillaceae</taxon>
        <taxon>Scopulibacillus</taxon>
    </lineage>
</organism>
<dbReference type="InterPro" id="IPR008921">
    <property type="entry name" value="DNA_pol3_clamp-load_cplx_C"/>
</dbReference>
<evidence type="ECO:0000256" key="7">
    <source>
        <dbReference type="ARBA" id="ARBA00034754"/>
    </source>
</evidence>
<evidence type="ECO:0000259" key="9">
    <source>
        <dbReference type="Pfam" id="PF06144"/>
    </source>
</evidence>
<dbReference type="RefSeq" id="WP_132742876.1">
    <property type="nucleotide sequence ID" value="NZ_SLXK01000001.1"/>
</dbReference>
<dbReference type="GO" id="GO:0006261">
    <property type="term" value="P:DNA-templated DNA replication"/>
    <property type="evidence" value="ECO:0007669"/>
    <property type="project" value="TreeGrafter"/>
</dbReference>
<dbReference type="Pfam" id="PF21694">
    <property type="entry name" value="DNA_pol3_delta_C"/>
    <property type="match status" value="1"/>
</dbReference>
<evidence type="ECO:0000313" key="11">
    <source>
        <dbReference type="EMBL" id="TCP32326.1"/>
    </source>
</evidence>
<evidence type="ECO:0000313" key="12">
    <source>
        <dbReference type="Proteomes" id="UP000295416"/>
    </source>
</evidence>
<evidence type="ECO:0000256" key="5">
    <source>
        <dbReference type="ARBA" id="ARBA00022705"/>
    </source>
</evidence>
<accession>A0A4V2SNT7</accession>
<dbReference type="GO" id="GO:0003887">
    <property type="term" value="F:DNA-directed DNA polymerase activity"/>
    <property type="evidence" value="ECO:0007669"/>
    <property type="project" value="UniProtKB-KW"/>
</dbReference>
<dbReference type="NCBIfam" id="TIGR01128">
    <property type="entry name" value="holA"/>
    <property type="match status" value="1"/>
</dbReference>
<proteinExistence type="inferred from homology"/>
<evidence type="ECO:0000256" key="1">
    <source>
        <dbReference type="ARBA" id="ARBA00012417"/>
    </source>
</evidence>
<keyword evidence="6" id="KW-0239">DNA-directed DNA polymerase</keyword>
<dbReference type="EC" id="2.7.7.7" evidence="1"/>